<dbReference type="AlphaFoldDB" id="A0A1B6C816"/>
<accession>A0A1B6C816</accession>
<reference evidence="2" key="1">
    <citation type="submission" date="2015-12" db="EMBL/GenBank/DDBJ databases">
        <title>De novo transcriptome assembly of four potential Pierce s Disease insect vectors from Arizona vineyards.</title>
        <authorList>
            <person name="Tassone E.E."/>
        </authorList>
    </citation>
    <scope>NUCLEOTIDE SEQUENCE</scope>
</reference>
<dbReference type="EMBL" id="GEDC01027666">
    <property type="protein sequence ID" value="JAS09632.1"/>
    <property type="molecule type" value="Transcribed_RNA"/>
</dbReference>
<keyword evidence="1" id="KW-1133">Transmembrane helix</keyword>
<sequence>QHEMFFSSVLRVFTVVVFLGLLFSFLTIVVTSLMLVFPLLPVFITISQFYGKKSLVKSTPRFSMNKKSVRGDSNDKLVEDQSSLCDKDLNSGVDSEDARLKASARIHQMVQLPSSPLLAQTCVPLSINCNTELSSSQNDFFKMLDEKVANGTDYDPNCEYEKALEHARLCRLLHYWETAKQKFRTKATPASAIRRPPHHYYPLQVNGDLQRYQPPMYPHQYGMANSIVMYDRTKGSHYTELA</sequence>
<evidence type="ECO:0000256" key="1">
    <source>
        <dbReference type="SAM" id="Phobius"/>
    </source>
</evidence>
<gene>
    <name evidence="2" type="ORF">g.16257</name>
</gene>
<protein>
    <submittedName>
        <fullName evidence="2">Uncharacterized protein</fullName>
    </submittedName>
</protein>
<feature type="non-terminal residue" evidence="2">
    <location>
        <position position="1"/>
    </location>
</feature>
<dbReference type="InterPro" id="IPR027967">
    <property type="entry name" value="DUF4612"/>
</dbReference>
<name>A0A1B6C816_9HEMI</name>
<keyword evidence="1" id="KW-0472">Membrane</keyword>
<evidence type="ECO:0000313" key="2">
    <source>
        <dbReference type="EMBL" id="JAS09632.1"/>
    </source>
</evidence>
<feature type="transmembrane region" description="Helical" evidence="1">
    <location>
        <begin position="12"/>
        <end position="44"/>
    </location>
</feature>
<keyword evidence="1" id="KW-0812">Transmembrane</keyword>
<proteinExistence type="predicted"/>
<organism evidence="2">
    <name type="scientific">Clastoptera arizonana</name>
    <name type="common">Arizona spittle bug</name>
    <dbReference type="NCBI Taxonomy" id="38151"/>
    <lineage>
        <taxon>Eukaryota</taxon>
        <taxon>Metazoa</taxon>
        <taxon>Ecdysozoa</taxon>
        <taxon>Arthropoda</taxon>
        <taxon>Hexapoda</taxon>
        <taxon>Insecta</taxon>
        <taxon>Pterygota</taxon>
        <taxon>Neoptera</taxon>
        <taxon>Paraneoptera</taxon>
        <taxon>Hemiptera</taxon>
        <taxon>Auchenorrhyncha</taxon>
        <taxon>Cercopoidea</taxon>
        <taxon>Clastopteridae</taxon>
        <taxon>Clastoptera</taxon>
    </lineage>
</organism>
<dbReference type="Pfam" id="PF15389">
    <property type="entry name" value="DUF4612"/>
    <property type="match status" value="1"/>
</dbReference>